<keyword evidence="9" id="KW-1185">Reference proteome</keyword>
<name>A0A7R9GEJ0_9CRUS</name>
<dbReference type="InterPro" id="IPR002347">
    <property type="entry name" value="SDR_fam"/>
</dbReference>
<evidence type="ECO:0000256" key="2">
    <source>
        <dbReference type="ARBA" id="ARBA00014929"/>
    </source>
</evidence>
<dbReference type="Gene3D" id="1.25.10.10">
    <property type="entry name" value="Leucine-rich Repeat Variant"/>
    <property type="match status" value="1"/>
</dbReference>
<feature type="region of interest" description="Disordered" evidence="5">
    <location>
        <begin position="1308"/>
        <end position="1357"/>
    </location>
</feature>
<dbReference type="SUPFAM" id="SSF51735">
    <property type="entry name" value="NAD(P)-binding Rossmann-fold domains"/>
    <property type="match status" value="1"/>
</dbReference>
<proteinExistence type="inferred from homology"/>
<dbReference type="GO" id="GO:0043161">
    <property type="term" value="P:proteasome-mediated ubiquitin-dependent protein catabolic process"/>
    <property type="evidence" value="ECO:0007669"/>
    <property type="project" value="TreeGrafter"/>
</dbReference>
<reference evidence="8" key="1">
    <citation type="submission" date="2020-11" db="EMBL/GenBank/DDBJ databases">
        <authorList>
            <person name="Tran Van P."/>
        </authorList>
    </citation>
    <scope>NUCLEOTIDE SEQUENCE</scope>
</reference>
<sequence>MDVSNIPSYVTIPAGIALTLFAVRKFRERSWGWCKSVRDMSGKCVLVTGASSGLGEATVVELAQRNARVIMACRDEAKARAAVERIRKLTKSGDLIAMHVDMKSLGSVVEFAKKVKQDNENAPGVEPRTEDGLEILFGVNHLAHFVLVKELLPLLMEESAPSRVVVMASSLYASGKAMFDAEKLESSVRRPKLRNSLYCDSKMANVLFMRELARRLEATSVNAYAVCPGWCNTNLFRHSNYSIVKKLMLAPILFWFMRSAKQGCQTIVHCTTEESLGNDSGKMFKDVKEYPLIPYAMDEKLARDFWDYTDQLAKDLLKKHVDYMNASCDDSAIANVNDSLQLTSQDLRRTVLVLICVVYCRKTFMVLLSLGENRISFVLLVCANLVAEMHVTSAAGILAWLDEPVPELQVFTLQKLNEVVDEFWAEISEHIEKIEVLYEDKNFSHRNLAALVASKVFYHLGSYQDSLYFALGAAGLFDVNSSSQYVTTIVAKCIDHYTKLRLVKIAKEKKALGKAFDDGNFVITGQPELIPSESVMLTLSGLDGGRKMDAISRPMNPNEPVDPRLEQIVDRMFQRCFDHGQFKQALGIALETRRMDVFEKSILSSDDVLGMLSYAFKVTMSLIDERQFRNEVLRTLVNLYRSLPGNPDYVSMSQCLIFLDDPEAVAELLLKILSGASEDSEVMAYQLAFDLYESATQQFLGKVLDALRTMSNITFKIPTSHSTVEKAEEKVEAKIEEKMDTDEANVEDGAEPKPPAVKSQADTVLDDAEKVKKTKLEKLATILCGDVPISLYLQFLIKSNHTDMMILKNTKDQVRVSVCHTATVVANGFMHCGTTSDQFLRDNLDWLSRANNWARFSATASLGVIHKGHEKDALALMQAYLPKESGGGGGGTSASASGYSEGGGLYALGLIHANHGAAITKYLQESLTTSTSPFVRHGGCLGLGLAAMGSQRLDILELLKEQLFQDDAVTGEAAGIAMGLVMLGSNDGDVVHEMITYAQETQHEKILRGLAIGLAMIVYGRLEDAEPVIVKLTTDKDPILRRSGMYSIAMAYAGTGNNGAIKRLLHVAVSDVNEDVRRAAVESLGFLLFRTPDQMPSVVSLLAESYNPHVRYGAAMALGIACAGTGLQSAITLLDPLTNDQVNYVRQGALVASALVLIQQSETSNPKVKEMRNTYSKVLSDKHEDVMAKFGAILAQGIIDAGGRNMTVSLQSRTGHMHMMSVVGMLVFTQFWYWFPLSHFLSLAFTPTTIIGVTAELKMPKVQIRSAAKPSLYAYPAPLQEKKKEEREKVTTAVLSITAKQNRRRRNLADFMEVDKEERKEKEEKEKEKKEREKKEEEEREKKKKEDEPHFEILENPARVLKPQLNVVSLEGSRYKPVKDISQGGFVVLTDNSPKDPQDLVEPVAAMGPQLEPEGDEPPPPQPFHYPDD</sequence>
<gene>
    <name evidence="8" type="ORF">NMOB1V02_LOCUS7195</name>
</gene>
<dbReference type="Pfam" id="PF18004">
    <property type="entry name" value="RPN2_C"/>
    <property type="match status" value="1"/>
</dbReference>
<protein>
    <recommendedName>
        <fullName evidence="2">26S proteasome non-ATPase regulatory subunit 1</fullName>
    </recommendedName>
</protein>
<dbReference type="Pfam" id="PF01851">
    <property type="entry name" value="PC_rep"/>
    <property type="match status" value="2"/>
</dbReference>
<dbReference type="FunFam" id="1.25.10.10:FF:000017">
    <property type="entry name" value="26S proteasome non-ATPase regulatory subunit 1"/>
    <property type="match status" value="1"/>
</dbReference>
<dbReference type="EMBL" id="CAJPEX010001675">
    <property type="protein sequence ID" value="CAG0919675.1"/>
    <property type="molecule type" value="Genomic_DNA"/>
</dbReference>
<dbReference type="InterPro" id="IPR040623">
    <property type="entry name" value="RPN2_C"/>
</dbReference>
<dbReference type="InterPro" id="IPR002015">
    <property type="entry name" value="Proteasome/cyclosome_rpt"/>
</dbReference>
<feature type="region of interest" description="Disordered" evidence="5">
    <location>
        <begin position="1389"/>
        <end position="1429"/>
    </location>
</feature>
<accession>A0A7R9GEJ0</accession>
<dbReference type="EMBL" id="OA883712">
    <property type="protein sequence ID" value="CAD7279523.1"/>
    <property type="molecule type" value="Genomic_DNA"/>
</dbReference>
<comment type="similarity">
    <text evidence="1">Belongs to the proteasome subunit S1 family.</text>
</comment>
<dbReference type="SUPFAM" id="SSF48371">
    <property type="entry name" value="ARM repeat"/>
    <property type="match status" value="1"/>
</dbReference>
<feature type="compositionally biased region" description="Pro residues" evidence="5">
    <location>
        <begin position="1418"/>
        <end position="1429"/>
    </location>
</feature>
<dbReference type="InterPro" id="IPR048570">
    <property type="entry name" value="PSMD1_RPN2_N"/>
</dbReference>
<evidence type="ECO:0000259" key="7">
    <source>
        <dbReference type="Pfam" id="PF21505"/>
    </source>
</evidence>
<feature type="compositionally biased region" description="Basic and acidic residues" evidence="5">
    <location>
        <begin position="1313"/>
        <end position="1353"/>
    </location>
</feature>
<dbReference type="InterPro" id="IPR036291">
    <property type="entry name" value="NAD(P)-bd_dom_sf"/>
</dbReference>
<keyword evidence="3" id="KW-0677">Repeat</keyword>
<feature type="region of interest" description="Disordered" evidence="5">
    <location>
        <begin position="740"/>
        <end position="761"/>
    </location>
</feature>
<organism evidence="8">
    <name type="scientific">Notodromas monacha</name>
    <dbReference type="NCBI Taxonomy" id="399045"/>
    <lineage>
        <taxon>Eukaryota</taxon>
        <taxon>Metazoa</taxon>
        <taxon>Ecdysozoa</taxon>
        <taxon>Arthropoda</taxon>
        <taxon>Crustacea</taxon>
        <taxon>Oligostraca</taxon>
        <taxon>Ostracoda</taxon>
        <taxon>Podocopa</taxon>
        <taxon>Podocopida</taxon>
        <taxon>Cypridocopina</taxon>
        <taxon>Cypridoidea</taxon>
        <taxon>Cyprididae</taxon>
        <taxon>Notodromas</taxon>
    </lineage>
</organism>
<dbReference type="InterPro" id="IPR016024">
    <property type="entry name" value="ARM-type_fold"/>
</dbReference>
<keyword evidence="4" id="KW-0647">Proteasome</keyword>
<feature type="domain" description="26S proteasome non-ATPase regulatory subunit 1/RPN2 N-terminal" evidence="7">
    <location>
        <begin position="554"/>
        <end position="711"/>
    </location>
</feature>
<dbReference type="PANTHER" id="PTHR10943">
    <property type="entry name" value="26S PROTEASOME NON-ATPASE REGULATORY SUBUNIT"/>
    <property type="match status" value="1"/>
</dbReference>
<evidence type="ECO:0000256" key="4">
    <source>
        <dbReference type="ARBA" id="ARBA00022942"/>
    </source>
</evidence>
<evidence type="ECO:0000313" key="8">
    <source>
        <dbReference type="EMBL" id="CAD7279523.1"/>
    </source>
</evidence>
<evidence type="ECO:0000256" key="5">
    <source>
        <dbReference type="SAM" id="MobiDB-lite"/>
    </source>
</evidence>
<evidence type="ECO:0000259" key="6">
    <source>
        <dbReference type="Pfam" id="PF18004"/>
    </source>
</evidence>
<feature type="domain" description="26S proteasome regulatory subunit RPN2 C-terminal" evidence="6">
    <location>
        <begin position="1248"/>
        <end position="1401"/>
    </location>
</feature>
<dbReference type="InterPro" id="IPR011989">
    <property type="entry name" value="ARM-like"/>
</dbReference>
<dbReference type="OrthoDB" id="261572at2759"/>
<dbReference type="GO" id="GO:0034515">
    <property type="term" value="C:proteasome storage granule"/>
    <property type="evidence" value="ECO:0007669"/>
    <property type="project" value="TreeGrafter"/>
</dbReference>
<feature type="domain" description="26S proteasome non-ATPase regulatory subunit 1/RPN2 N-terminal" evidence="7">
    <location>
        <begin position="392"/>
        <end position="510"/>
    </location>
</feature>
<dbReference type="PANTHER" id="PTHR10943:SF2">
    <property type="entry name" value="26S PROTEASOME NON-ATPASE REGULATORY SUBUNIT 1"/>
    <property type="match status" value="1"/>
</dbReference>
<feature type="compositionally biased region" description="Acidic residues" evidence="5">
    <location>
        <begin position="740"/>
        <end position="749"/>
    </location>
</feature>
<dbReference type="Gene3D" id="3.40.50.720">
    <property type="entry name" value="NAD(P)-binding Rossmann-like Domain"/>
    <property type="match status" value="1"/>
</dbReference>
<dbReference type="GO" id="GO:0008540">
    <property type="term" value="C:proteasome regulatory particle, base subcomplex"/>
    <property type="evidence" value="ECO:0007669"/>
    <property type="project" value="TreeGrafter"/>
</dbReference>
<dbReference type="Proteomes" id="UP000678499">
    <property type="component" value="Unassembled WGS sequence"/>
</dbReference>
<dbReference type="PRINTS" id="PR00081">
    <property type="entry name" value="GDHRDH"/>
</dbReference>
<dbReference type="GO" id="GO:0005634">
    <property type="term" value="C:nucleus"/>
    <property type="evidence" value="ECO:0007669"/>
    <property type="project" value="TreeGrafter"/>
</dbReference>
<evidence type="ECO:0000256" key="1">
    <source>
        <dbReference type="ARBA" id="ARBA00006308"/>
    </source>
</evidence>
<dbReference type="Pfam" id="PF00106">
    <property type="entry name" value="adh_short"/>
    <property type="match status" value="1"/>
</dbReference>
<evidence type="ECO:0000313" key="9">
    <source>
        <dbReference type="Proteomes" id="UP000678499"/>
    </source>
</evidence>
<dbReference type="Pfam" id="PF13646">
    <property type="entry name" value="HEAT_2"/>
    <property type="match status" value="1"/>
</dbReference>
<dbReference type="Pfam" id="PF21505">
    <property type="entry name" value="RPN2_N"/>
    <property type="match status" value="2"/>
</dbReference>
<evidence type="ECO:0000256" key="3">
    <source>
        <dbReference type="ARBA" id="ARBA00022737"/>
    </source>
</evidence>